<sequence length="226" mass="23823">MIVLTLDQRGSRHGADRVPELLDLVAKHPTVRAFQRTAGDEVQAVFDDARAATGAALDAAGTGQWNVGVGVGPVRLPLPAETRAGAGPAFEAARDAVERSKRTQARIALTAAPRLVQASGESGESALEPRLGERAARLEAELALIALSLRRRSEEQWQACRLRERGWGQARIAAELGVSQQAVSARLGAAWFEECQALTTAAEGALARLSGLEAPGLDQQTPGSHA</sequence>
<gene>
    <name evidence="1" type="ORF">DWB68_03900</name>
</gene>
<dbReference type="AlphaFoldDB" id="A0A399JC98"/>
<organism evidence="1 2">
    <name type="scientific">Galactobacter valiniphilus</name>
    <dbReference type="NCBI Taxonomy" id="2676122"/>
    <lineage>
        <taxon>Bacteria</taxon>
        <taxon>Bacillati</taxon>
        <taxon>Actinomycetota</taxon>
        <taxon>Actinomycetes</taxon>
        <taxon>Micrococcales</taxon>
        <taxon>Micrococcaceae</taxon>
        <taxon>Galactobacter</taxon>
    </lineage>
</organism>
<dbReference type="Proteomes" id="UP000265419">
    <property type="component" value="Unassembled WGS sequence"/>
</dbReference>
<protein>
    <submittedName>
        <fullName evidence="1">Uncharacterized protein</fullName>
    </submittedName>
</protein>
<accession>A0A399JC98</accession>
<keyword evidence="2" id="KW-1185">Reference proteome</keyword>
<proteinExistence type="predicted"/>
<name>A0A399JC98_9MICC</name>
<reference evidence="1 2" key="1">
    <citation type="submission" date="2018-07" db="EMBL/GenBank/DDBJ databases">
        <title>Arthrobacter sp. nov., isolated from raw cow's milk with high bacterial count.</title>
        <authorList>
            <person name="Hahne J."/>
            <person name="Isele D."/>
            <person name="Lipski A."/>
        </authorList>
    </citation>
    <scope>NUCLEOTIDE SEQUENCE [LARGE SCALE GENOMIC DNA]</scope>
    <source>
        <strain evidence="1 2">JZ R-35</strain>
    </source>
</reference>
<comment type="caution">
    <text evidence="1">The sequence shown here is derived from an EMBL/GenBank/DDBJ whole genome shotgun (WGS) entry which is preliminary data.</text>
</comment>
<evidence type="ECO:0000313" key="1">
    <source>
        <dbReference type="EMBL" id="RII43181.1"/>
    </source>
</evidence>
<dbReference type="EMBL" id="QQXK01000005">
    <property type="protein sequence ID" value="RII43181.1"/>
    <property type="molecule type" value="Genomic_DNA"/>
</dbReference>
<evidence type="ECO:0000313" key="2">
    <source>
        <dbReference type="Proteomes" id="UP000265419"/>
    </source>
</evidence>
<dbReference type="RefSeq" id="WP_119423829.1">
    <property type="nucleotide sequence ID" value="NZ_QQXK01000005.1"/>
</dbReference>